<evidence type="ECO:0000313" key="2">
    <source>
        <dbReference type="EMBL" id="KAK7513613.1"/>
    </source>
</evidence>
<dbReference type="Proteomes" id="UP001363622">
    <property type="component" value="Unassembled WGS sequence"/>
</dbReference>
<feature type="compositionally biased region" description="Basic and acidic residues" evidence="1">
    <location>
        <begin position="132"/>
        <end position="144"/>
    </location>
</feature>
<sequence length="559" mass="60954">MATLAFKALAYGADKIPDKFFEALPGGYYRRKEEKELKRRKKDQNLRSQSEGRARRRRSPSYSDEDEDYFSSDYYTSGEELEHEQRRRRKDRRSDSSDEKDHRGRERERRRSHNGRLRSYDRYADEDIPPDFDPRAHSQGAEHYRSHHMPPPLPPYGQPQPPISAAEEVYAQPQPHNPAAYAQTKPYNPAEYGLGQLNLPLNHAASNFPSQSVSPMTQDPSPSGHSISIQGQTVPVVQGKTVSPQNMTPLSQAQTTPASVQQVRNSPPTRHDTPADSNKNGAGYYGTSFPPPPPGSRSSRASSVESRGMNQPYIPHSNLQSMPGRTATANVHGSPYNSAHPSGSTPQFYHHTPAYMPQSSSPYLPNYNQYQQPHSSSVSRHSSIHSATNGNAHGGQGHNTRAKNESRRRHSIAVNSDPRFRSPYHPVYSRTAASSATGSRQASRAPSRNRTGVGERINEGSGSGMDGAHDYGSPHGVATAGTLGALAGGLIGDAVVPGAGTVLGAAAGGLGSSEMARRRLGRTYGGHGHGHGAVRKGRREKGRSHSASVEDVTDEHFMA</sequence>
<feature type="compositionally biased region" description="Polar residues" evidence="1">
    <location>
        <begin position="204"/>
        <end position="268"/>
    </location>
</feature>
<comment type="caution">
    <text evidence="2">The sequence shown here is derived from an EMBL/GenBank/DDBJ whole genome shotgun (WGS) entry which is preliminary data.</text>
</comment>
<evidence type="ECO:0000256" key="1">
    <source>
        <dbReference type="SAM" id="MobiDB-lite"/>
    </source>
</evidence>
<dbReference type="EMBL" id="JBBPHU010000009">
    <property type="protein sequence ID" value="KAK7513613.1"/>
    <property type="molecule type" value="Genomic_DNA"/>
</dbReference>
<evidence type="ECO:0000313" key="3">
    <source>
        <dbReference type="Proteomes" id="UP001363622"/>
    </source>
</evidence>
<keyword evidence="3" id="KW-1185">Reference proteome</keyword>
<protein>
    <submittedName>
        <fullName evidence="2">Uncharacterized protein</fullName>
    </submittedName>
</protein>
<feature type="compositionally biased region" description="Low complexity" evidence="1">
    <location>
        <begin position="374"/>
        <end position="386"/>
    </location>
</feature>
<feature type="compositionally biased region" description="Basic residues" evidence="1">
    <location>
        <begin position="528"/>
        <end position="544"/>
    </location>
</feature>
<feature type="compositionally biased region" description="Basic and acidic residues" evidence="1">
    <location>
        <begin position="92"/>
        <end position="109"/>
    </location>
</feature>
<feature type="compositionally biased region" description="Polar residues" evidence="1">
    <location>
        <begin position="357"/>
        <end position="373"/>
    </location>
</feature>
<feature type="compositionally biased region" description="Low complexity" evidence="1">
    <location>
        <begin position="429"/>
        <end position="445"/>
    </location>
</feature>
<name>A0ABR1KJZ0_9PEZI</name>
<feature type="region of interest" description="Disordered" evidence="1">
    <location>
        <begin position="202"/>
        <end position="473"/>
    </location>
</feature>
<feature type="compositionally biased region" description="Polar residues" evidence="1">
    <location>
        <begin position="317"/>
        <end position="347"/>
    </location>
</feature>
<proteinExistence type="predicted"/>
<accession>A0ABR1KJZ0</accession>
<feature type="compositionally biased region" description="Low complexity" evidence="1">
    <location>
        <begin position="296"/>
        <end position="307"/>
    </location>
</feature>
<reference evidence="2 3" key="1">
    <citation type="submission" date="2024-04" db="EMBL/GenBank/DDBJ databases">
        <title>Phyllosticta paracitricarpa is synonymous to the EU quarantine fungus P. citricarpa based on phylogenomic analyses.</title>
        <authorList>
            <consortium name="Lawrence Berkeley National Laboratory"/>
            <person name="Van Ingen-Buijs V.A."/>
            <person name="Van Westerhoven A.C."/>
            <person name="Haridas S."/>
            <person name="Skiadas P."/>
            <person name="Martin F."/>
            <person name="Groenewald J.Z."/>
            <person name="Crous P.W."/>
            <person name="Seidl M.F."/>
        </authorList>
    </citation>
    <scope>NUCLEOTIDE SEQUENCE [LARGE SCALE GENOMIC DNA]</scope>
    <source>
        <strain evidence="2 3">CBS 123371</strain>
    </source>
</reference>
<organism evidence="2 3">
    <name type="scientific">Phyllosticta citriasiana</name>
    <dbReference type="NCBI Taxonomy" id="595635"/>
    <lineage>
        <taxon>Eukaryota</taxon>
        <taxon>Fungi</taxon>
        <taxon>Dikarya</taxon>
        <taxon>Ascomycota</taxon>
        <taxon>Pezizomycotina</taxon>
        <taxon>Dothideomycetes</taxon>
        <taxon>Dothideomycetes incertae sedis</taxon>
        <taxon>Botryosphaeriales</taxon>
        <taxon>Phyllostictaceae</taxon>
        <taxon>Phyllosticta</taxon>
    </lineage>
</organism>
<feature type="compositionally biased region" description="Pro residues" evidence="1">
    <location>
        <begin position="149"/>
        <end position="162"/>
    </location>
</feature>
<feature type="region of interest" description="Disordered" evidence="1">
    <location>
        <begin position="521"/>
        <end position="559"/>
    </location>
</feature>
<feature type="region of interest" description="Disordered" evidence="1">
    <location>
        <begin position="31"/>
        <end position="166"/>
    </location>
</feature>
<gene>
    <name evidence="2" type="ORF">IWZ03DRAFT_236997</name>
</gene>